<keyword evidence="1" id="KW-1133">Transmembrane helix</keyword>
<sequence>MTIETHNLGLNLLRLAPLVLSTASLMCGVDQANALRPFSKPPLAKTGGSVLPHWFSGFFDTTIYAVGLSYPLAFATALLNAGKYVGDLDDTTRYLYWAGAAFSAGHFLYGPGAMKIIARMCDKENPGVKNTQTTHEWLDMNFTRIITVDGPAWIMYFAAVLSAASFP</sequence>
<accession>A0A0A2JDQ4</accession>
<evidence type="ECO:0008006" key="4">
    <source>
        <dbReference type="Google" id="ProtNLM"/>
    </source>
</evidence>
<proteinExistence type="predicted"/>
<dbReference type="HOGENOM" id="CLU_092535_0_0_1"/>
<keyword evidence="3" id="KW-1185">Reference proteome</keyword>
<evidence type="ECO:0000313" key="3">
    <source>
        <dbReference type="Proteomes" id="UP000030143"/>
    </source>
</evidence>
<evidence type="ECO:0000256" key="1">
    <source>
        <dbReference type="SAM" id="Phobius"/>
    </source>
</evidence>
<organism evidence="2 3">
    <name type="scientific">Penicillium expansum</name>
    <name type="common">Blue mold rot fungus</name>
    <dbReference type="NCBI Taxonomy" id="27334"/>
    <lineage>
        <taxon>Eukaryota</taxon>
        <taxon>Fungi</taxon>
        <taxon>Dikarya</taxon>
        <taxon>Ascomycota</taxon>
        <taxon>Pezizomycotina</taxon>
        <taxon>Eurotiomycetes</taxon>
        <taxon>Eurotiomycetidae</taxon>
        <taxon>Eurotiales</taxon>
        <taxon>Aspergillaceae</taxon>
        <taxon>Penicillium</taxon>
    </lineage>
</organism>
<keyword evidence="1" id="KW-0472">Membrane</keyword>
<dbReference type="Proteomes" id="UP000030143">
    <property type="component" value="Unassembled WGS sequence"/>
</dbReference>
<feature type="transmembrane region" description="Helical" evidence="1">
    <location>
        <begin position="12"/>
        <end position="29"/>
    </location>
</feature>
<comment type="caution">
    <text evidence="2">The sequence shown here is derived from an EMBL/GenBank/DDBJ whole genome shotgun (WGS) entry which is preliminary data.</text>
</comment>
<dbReference type="STRING" id="27334.A0A0A2JDQ4"/>
<dbReference type="GeneID" id="27678793"/>
<dbReference type="EMBL" id="JQFZ01000250">
    <property type="protein sequence ID" value="KGO53494.1"/>
    <property type="molecule type" value="Genomic_DNA"/>
</dbReference>
<keyword evidence="1" id="KW-0812">Transmembrane</keyword>
<gene>
    <name evidence="2" type="ORF">PEX2_061020</name>
</gene>
<dbReference type="AlphaFoldDB" id="A0A0A2JDQ4"/>
<evidence type="ECO:0000313" key="2">
    <source>
        <dbReference type="EMBL" id="KGO53494.1"/>
    </source>
</evidence>
<dbReference type="RefSeq" id="XP_016596096.1">
    <property type="nucleotide sequence ID" value="XM_016743374.1"/>
</dbReference>
<reference evidence="2 3" key="1">
    <citation type="journal article" date="2015" name="Mol. Plant Microbe Interact.">
        <title>Genome, transcriptome, and functional analyses of Penicillium expansum provide new insights into secondary metabolism and pathogenicity.</title>
        <authorList>
            <person name="Ballester A.R."/>
            <person name="Marcet-Houben M."/>
            <person name="Levin E."/>
            <person name="Sela N."/>
            <person name="Selma-Lazaro C."/>
            <person name="Carmona L."/>
            <person name="Wisniewski M."/>
            <person name="Droby S."/>
            <person name="Gonzalez-Candelas L."/>
            <person name="Gabaldon T."/>
        </authorList>
    </citation>
    <scope>NUCLEOTIDE SEQUENCE [LARGE SCALE GENOMIC DNA]</scope>
    <source>
        <strain evidence="2 3">MD-8</strain>
    </source>
</reference>
<protein>
    <recommendedName>
        <fullName evidence="4">Integral membrane protein</fullName>
    </recommendedName>
</protein>
<feature type="transmembrane region" description="Helical" evidence="1">
    <location>
        <begin position="50"/>
        <end position="74"/>
    </location>
</feature>
<feature type="transmembrane region" description="Helical" evidence="1">
    <location>
        <begin position="94"/>
        <end position="110"/>
    </location>
</feature>
<name>A0A0A2JDQ4_PENEN</name>